<dbReference type="GO" id="GO:0043565">
    <property type="term" value="F:sequence-specific DNA binding"/>
    <property type="evidence" value="ECO:0007669"/>
    <property type="project" value="InterPro"/>
</dbReference>
<keyword evidence="6" id="KW-1185">Reference proteome</keyword>
<dbReference type="InterPro" id="IPR018060">
    <property type="entry name" value="HTH_AraC"/>
</dbReference>
<organism evidence="5 6">
    <name type="scientific">Cohnella thailandensis</name>
    <dbReference type="NCBI Taxonomy" id="557557"/>
    <lineage>
        <taxon>Bacteria</taxon>
        <taxon>Bacillati</taxon>
        <taxon>Bacillota</taxon>
        <taxon>Bacilli</taxon>
        <taxon>Bacillales</taxon>
        <taxon>Paenibacillaceae</taxon>
        <taxon>Cohnella</taxon>
    </lineage>
</organism>
<name>A0A841T496_9BACL</name>
<dbReference type="SUPFAM" id="SSF46689">
    <property type="entry name" value="Homeodomain-like"/>
    <property type="match status" value="2"/>
</dbReference>
<dbReference type="Proteomes" id="UP000535838">
    <property type="component" value="Unassembled WGS sequence"/>
</dbReference>
<evidence type="ECO:0000256" key="2">
    <source>
        <dbReference type="ARBA" id="ARBA00023125"/>
    </source>
</evidence>
<protein>
    <submittedName>
        <fullName evidence="5">Helix-turn-helix domain-containing protein</fullName>
    </submittedName>
</protein>
<evidence type="ECO:0000313" key="5">
    <source>
        <dbReference type="EMBL" id="MBB6637819.1"/>
    </source>
</evidence>
<dbReference type="PROSITE" id="PS00041">
    <property type="entry name" value="HTH_ARAC_FAMILY_1"/>
    <property type="match status" value="1"/>
</dbReference>
<dbReference type="Gene3D" id="1.10.10.60">
    <property type="entry name" value="Homeodomain-like"/>
    <property type="match status" value="2"/>
</dbReference>
<evidence type="ECO:0000259" key="4">
    <source>
        <dbReference type="PROSITE" id="PS01124"/>
    </source>
</evidence>
<comment type="caution">
    <text evidence="5">The sequence shown here is derived from an EMBL/GenBank/DDBJ whole genome shotgun (WGS) entry which is preliminary data.</text>
</comment>
<dbReference type="AlphaFoldDB" id="A0A841T496"/>
<sequence length="259" mass="29150">MMGMNALTIEAELYRSTTSEPLDSAEFRTENVRRVQRTMVVRLIEDSGGSAVHAELEQFAVINIIEDLMGRAGTVFLIDKSTIGLVLYGTKNELTDEAMERLQKFLGSCLAKYAKVQARIGIGEMMHTFLDLNKALAAALAAVEAAPPSEEQSTHPFVEEAKAILQQNYGDGVCLKSIAKQLFVNPAYLGRLFKSYEAISFNDYLVQVRMEKAKELLIGTDKRIYEIAHEVGYRQLDWFYKKFKEYTGCSAKEFKSINM</sequence>
<keyword evidence="1" id="KW-0805">Transcription regulation</keyword>
<dbReference type="InterPro" id="IPR009057">
    <property type="entry name" value="Homeodomain-like_sf"/>
</dbReference>
<feature type="domain" description="HTH araC/xylS-type" evidence="4">
    <location>
        <begin position="159"/>
        <end position="257"/>
    </location>
</feature>
<dbReference type="PANTHER" id="PTHR43280:SF35">
    <property type="entry name" value="RESPONSE REGULATOR"/>
    <property type="match status" value="1"/>
</dbReference>
<evidence type="ECO:0000313" key="6">
    <source>
        <dbReference type="Proteomes" id="UP000535838"/>
    </source>
</evidence>
<dbReference type="Pfam" id="PF12833">
    <property type="entry name" value="HTH_18"/>
    <property type="match status" value="1"/>
</dbReference>
<dbReference type="InterPro" id="IPR018062">
    <property type="entry name" value="HTH_AraC-typ_CS"/>
</dbReference>
<evidence type="ECO:0000256" key="1">
    <source>
        <dbReference type="ARBA" id="ARBA00023015"/>
    </source>
</evidence>
<evidence type="ECO:0000256" key="3">
    <source>
        <dbReference type="ARBA" id="ARBA00023163"/>
    </source>
</evidence>
<keyword evidence="2" id="KW-0238">DNA-binding</keyword>
<accession>A0A841T496</accession>
<dbReference type="GO" id="GO:0003700">
    <property type="term" value="F:DNA-binding transcription factor activity"/>
    <property type="evidence" value="ECO:0007669"/>
    <property type="project" value="InterPro"/>
</dbReference>
<dbReference type="RefSeq" id="WP_185123012.1">
    <property type="nucleotide sequence ID" value="NZ_JACJVQ010000024.1"/>
</dbReference>
<gene>
    <name evidence="5" type="ORF">H7B67_27145</name>
</gene>
<reference evidence="5 6" key="1">
    <citation type="submission" date="2020-08" db="EMBL/GenBank/DDBJ databases">
        <title>Cohnella phylogeny.</title>
        <authorList>
            <person name="Dunlap C."/>
        </authorList>
    </citation>
    <scope>NUCLEOTIDE SEQUENCE [LARGE SCALE GENOMIC DNA]</scope>
    <source>
        <strain evidence="5 6">DSM 25241</strain>
    </source>
</reference>
<dbReference type="SMART" id="SM00342">
    <property type="entry name" value="HTH_ARAC"/>
    <property type="match status" value="1"/>
</dbReference>
<keyword evidence="3" id="KW-0804">Transcription</keyword>
<dbReference type="PANTHER" id="PTHR43280">
    <property type="entry name" value="ARAC-FAMILY TRANSCRIPTIONAL REGULATOR"/>
    <property type="match status" value="1"/>
</dbReference>
<dbReference type="EMBL" id="JACJVQ010000024">
    <property type="protein sequence ID" value="MBB6637819.1"/>
    <property type="molecule type" value="Genomic_DNA"/>
</dbReference>
<proteinExistence type="predicted"/>
<dbReference type="PROSITE" id="PS01124">
    <property type="entry name" value="HTH_ARAC_FAMILY_2"/>
    <property type="match status" value="1"/>
</dbReference>